<dbReference type="InterPro" id="IPR001138">
    <property type="entry name" value="Zn2Cys6_DnaBD"/>
</dbReference>
<evidence type="ECO:0000256" key="4">
    <source>
        <dbReference type="ARBA" id="ARBA00023015"/>
    </source>
</evidence>
<dbReference type="EMBL" id="MU006562">
    <property type="protein sequence ID" value="KAF2751432.1"/>
    <property type="molecule type" value="Genomic_DNA"/>
</dbReference>
<evidence type="ECO:0000256" key="5">
    <source>
        <dbReference type="ARBA" id="ARBA00023125"/>
    </source>
</evidence>
<keyword evidence="7" id="KW-0539">Nucleus</keyword>
<dbReference type="Pfam" id="PF04082">
    <property type="entry name" value="Fungal_trans"/>
    <property type="match status" value="1"/>
</dbReference>
<feature type="domain" description="Xylanolytic transcriptional activator regulatory" evidence="9">
    <location>
        <begin position="295"/>
        <end position="369"/>
    </location>
</feature>
<keyword evidence="5" id="KW-0238">DNA-binding</keyword>
<feature type="non-terminal residue" evidence="10">
    <location>
        <position position="592"/>
    </location>
</feature>
<feature type="compositionally biased region" description="Polar residues" evidence="8">
    <location>
        <begin position="60"/>
        <end position="72"/>
    </location>
</feature>
<feature type="non-terminal residue" evidence="10">
    <location>
        <position position="1"/>
    </location>
</feature>
<protein>
    <recommendedName>
        <fullName evidence="9">Xylanolytic transcriptional activator regulatory domain-containing protein</fullName>
    </recommendedName>
</protein>
<dbReference type="CDD" id="cd00067">
    <property type="entry name" value="GAL4"/>
    <property type="match status" value="1"/>
</dbReference>
<sequence length="592" mass="65904">RRKLKCDGNVPACTKCRDAGVECLGFNSSAQCEAPRSIADFLEAHLETLKSASRPDSEEVTVTTSPQPGSNEQSPTTGSTESSSSSFGQSRESTTASIEHESGIDTGLLDHLMGDITPSFLGITEGRPLLSCIVKGTSTSAGVGPVRTARMTDLDASHPNSILNPQPTTADLVLEGFDSKTAQGLLGIYIDCISPQYPIYQRGEIMAALKYVYNSGTCKNASDGFRERYIVSLVMAMALSSAAKVNQKKAKAHAYSLVCNAMRWIPIVATNDLGGLQALLLLAHYAFMNPGIANIWLLTGLTSQAVIDLGLHQELPDDANVSHRDRDTRRRLFWVAWEMEVSVCSVFSRPVALPLRHFEVFFPSGLDDVVLEVEPQDLPGTDSKFISKKFWLSRQIEAEIMSVLQQEDPIPAQYDTLAQWVHGTASSVQQWYVDLETAATANPSLVSDRGWKGLQHYADIARPYLLLMIYRPSKRIPRPTQDYWLRAFVTSVEVAEAYLKQAKAKDGCARYVFHGCHHGFTAAWIFLDALAQCRGPISERYYLPEVEAWMRVFTELFKTISERWTAASSCLEDYQRILESRRNEYLRFLEWK</sequence>
<dbReference type="GO" id="GO:0005634">
    <property type="term" value="C:nucleus"/>
    <property type="evidence" value="ECO:0007669"/>
    <property type="project" value="UniProtKB-SubCell"/>
</dbReference>
<evidence type="ECO:0000256" key="6">
    <source>
        <dbReference type="ARBA" id="ARBA00023163"/>
    </source>
</evidence>
<keyword evidence="2" id="KW-0479">Metal-binding</keyword>
<gene>
    <name evidence="10" type="ORF">M011DRAFT_389330</name>
</gene>
<keyword evidence="6" id="KW-0804">Transcription</keyword>
<accession>A0A6A6VLE0</accession>
<dbReference type="InterPro" id="IPR036864">
    <property type="entry name" value="Zn2-C6_fun-type_DNA-bd_sf"/>
</dbReference>
<keyword evidence="4" id="KW-0805">Transcription regulation</keyword>
<dbReference type="InterPro" id="IPR052202">
    <property type="entry name" value="Yeast_MetPath_Reg"/>
</dbReference>
<dbReference type="GO" id="GO:0000981">
    <property type="term" value="F:DNA-binding transcription factor activity, RNA polymerase II-specific"/>
    <property type="evidence" value="ECO:0007669"/>
    <property type="project" value="InterPro"/>
</dbReference>
<evidence type="ECO:0000256" key="8">
    <source>
        <dbReference type="SAM" id="MobiDB-lite"/>
    </source>
</evidence>
<feature type="compositionally biased region" description="Low complexity" evidence="8">
    <location>
        <begin position="73"/>
        <end position="95"/>
    </location>
</feature>
<dbReference type="PANTHER" id="PTHR47782:SF1">
    <property type="entry name" value="PYRIMIDINE PATHWAY REGULATORY PROTEIN 1"/>
    <property type="match status" value="1"/>
</dbReference>
<dbReference type="GO" id="GO:0045944">
    <property type="term" value="P:positive regulation of transcription by RNA polymerase II"/>
    <property type="evidence" value="ECO:0007669"/>
    <property type="project" value="TreeGrafter"/>
</dbReference>
<evidence type="ECO:0000256" key="7">
    <source>
        <dbReference type="ARBA" id="ARBA00023242"/>
    </source>
</evidence>
<proteinExistence type="predicted"/>
<evidence type="ECO:0000259" key="9">
    <source>
        <dbReference type="SMART" id="SM00906"/>
    </source>
</evidence>
<dbReference type="SUPFAM" id="SSF57701">
    <property type="entry name" value="Zn2/Cys6 DNA-binding domain"/>
    <property type="match status" value="1"/>
</dbReference>
<dbReference type="AlphaFoldDB" id="A0A6A6VLE0"/>
<dbReference type="GO" id="GO:0043565">
    <property type="term" value="F:sequence-specific DNA binding"/>
    <property type="evidence" value="ECO:0007669"/>
    <property type="project" value="TreeGrafter"/>
</dbReference>
<keyword evidence="11" id="KW-1185">Reference proteome</keyword>
<comment type="subcellular location">
    <subcellularLocation>
        <location evidence="1">Nucleus</location>
    </subcellularLocation>
</comment>
<dbReference type="Gene3D" id="4.10.240.10">
    <property type="entry name" value="Zn(2)-C6 fungal-type DNA-binding domain"/>
    <property type="match status" value="1"/>
</dbReference>
<dbReference type="SMART" id="SM00906">
    <property type="entry name" value="Fungal_trans"/>
    <property type="match status" value="1"/>
</dbReference>
<evidence type="ECO:0000256" key="3">
    <source>
        <dbReference type="ARBA" id="ARBA00022833"/>
    </source>
</evidence>
<dbReference type="InterPro" id="IPR007219">
    <property type="entry name" value="XnlR_reg_dom"/>
</dbReference>
<dbReference type="Pfam" id="PF00172">
    <property type="entry name" value="Zn_clus"/>
    <property type="match status" value="1"/>
</dbReference>
<keyword evidence="3" id="KW-0862">Zinc</keyword>
<dbReference type="Proteomes" id="UP000799440">
    <property type="component" value="Unassembled WGS sequence"/>
</dbReference>
<evidence type="ECO:0000313" key="11">
    <source>
        <dbReference type="Proteomes" id="UP000799440"/>
    </source>
</evidence>
<dbReference type="CDD" id="cd12148">
    <property type="entry name" value="fungal_TF_MHR"/>
    <property type="match status" value="1"/>
</dbReference>
<evidence type="ECO:0000256" key="2">
    <source>
        <dbReference type="ARBA" id="ARBA00022723"/>
    </source>
</evidence>
<evidence type="ECO:0000313" key="10">
    <source>
        <dbReference type="EMBL" id="KAF2751432.1"/>
    </source>
</evidence>
<evidence type="ECO:0000256" key="1">
    <source>
        <dbReference type="ARBA" id="ARBA00004123"/>
    </source>
</evidence>
<dbReference type="PANTHER" id="PTHR47782">
    <property type="entry name" value="ZN(II)2CYS6 TRANSCRIPTION FACTOR (EUROFUNG)-RELATED"/>
    <property type="match status" value="1"/>
</dbReference>
<reference evidence="10" key="1">
    <citation type="journal article" date="2020" name="Stud. Mycol.">
        <title>101 Dothideomycetes genomes: a test case for predicting lifestyles and emergence of pathogens.</title>
        <authorList>
            <person name="Haridas S."/>
            <person name="Albert R."/>
            <person name="Binder M."/>
            <person name="Bloem J."/>
            <person name="Labutti K."/>
            <person name="Salamov A."/>
            <person name="Andreopoulos B."/>
            <person name="Baker S."/>
            <person name="Barry K."/>
            <person name="Bills G."/>
            <person name="Bluhm B."/>
            <person name="Cannon C."/>
            <person name="Castanera R."/>
            <person name="Culley D."/>
            <person name="Daum C."/>
            <person name="Ezra D."/>
            <person name="Gonzalez J."/>
            <person name="Henrissat B."/>
            <person name="Kuo A."/>
            <person name="Liang C."/>
            <person name="Lipzen A."/>
            <person name="Lutzoni F."/>
            <person name="Magnuson J."/>
            <person name="Mondo S."/>
            <person name="Nolan M."/>
            <person name="Ohm R."/>
            <person name="Pangilinan J."/>
            <person name="Park H.-J."/>
            <person name="Ramirez L."/>
            <person name="Alfaro M."/>
            <person name="Sun H."/>
            <person name="Tritt A."/>
            <person name="Yoshinaga Y."/>
            <person name="Zwiers L.-H."/>
            <person name="Turgeon B."/>
            <person name="Goodwin S."/>
            <person name="Spatafora J."/>
            <person name="Crous P."/>
            <person name="Grigoriev I."/>
        </authorList>
    </citation>
    <scope>NUCLEOTIDE SEQUENCE</scope>
    <source>
        <strain evidence="10">CBS 119925</strain>
    </source>
</reference>
<dbReference type="GO" id="GO:0008270">
    <property type="term" value="F:zinc ion binding"/>
    <property type="evidence" value="ECO:0007669"/>
    <property type="project" value="InterPro"/>
</dbReference>
<feature type="region of interest" description="Disordered" evidence="8">
    <location>
        <begin position="49"/>
        <end position="98"/>
    </location>
</feature>
<name>A0A6A6VLE0_9PLEO</name>
<dbReference type="OrthoDB" id="2123952at2759"/>
<dbReference type="GO" id="GO:0006351">
    <property type="term" value="P:DNA-templated transcription"/>
    <property type="evidence" value="ECO:0007669"/>
    <property type="project" value="InterPro"/>
</dbReference>
<organism evidence="10 11">
    <name type="scientific">Sporormia fimetaria CBS 119925</name>
    <dbReference type="NCBI Taxonomy" id="1340428"/>
    <lineage>
        <taxon>Eukaryota</taxon>
        <taxon>Fungi</taxon>
        <taxon>Dikarya</taxon>
        <taxon>Ascomycota</taxon>
        <taxon>Pezizomycotina</taxon>
        <taxon>Dothideomycetes</taxon>
        <taxon>Pleosporomycetidae</taxon>
        <taxon>Pleosporales</taxon>
        <taxon>Sporormiaceae</taxon>
        <taxon>Sporormia</taxon>
    </lineage>
</organism>